<dbReference type="Proteomes" id="UP000002748">
    <property type="component" value="Unassembled WGS sequence"/>
</dbReference>
<dbReference type="OrthoDB" id="8120565at2759"/>
<keyword evidence="5 10" id="KW-1133">Transmembrane helix</keyword>
<feature type="transmembrane region" description="Helical" evidence="10">
    <location>
        <begin position="485"/>
        <end position="506"/>
    </location>
</feature>
<feature type="transmembrane region" description="Helical" evidence="10">
    <location>
        <begin position="419"/>
        <end position="445"/>
    </location>
</feature>
<dbReference type="KEGG" id="tasa:A1Q1_05565"/>
<dbReference type="InterPro" id="IPR036259">
    <property type="entry name" value="MFS_trans_sf"/>
</dbReference>
<dbReference type="PROSITE" id="PS00216">
    <property type="entry name" value="SUGAR_TRANSPORT_1"/>
    <property type="match status" value="1"/>
</dbReference>
<feature type="compositionally biased region" description="Basic and acidic residues" evidence="9">
    <location>
        <begin position="552"/>
        <end position="572"/>
    </location>
</feature>
<dbReference type="InterPro" id="IPR005829">
    <property type="entry name" value="Sugar_transporter_CS"/>
</dbReference>
<dbReference type="InterPro" id="IPR050360">
    <property type="entry name" value="MFS_Sugar_Transporters"/>
</dbReference>
<dbReference type="InterPro" id="IPR020846">
    <property type="entry name" value="MFS_dom"/>
</dbReference>
<feature type="transmembrane region" description="Helical" evidence="10">
    <location>
        <begin position="99"/>
        <end position="116"/>
    </location>
</feature>
<evidence type="ECO:0000256" key="10">
    <source>
        <dbReference type="SAM" id="Phobius"/>
    </source>
</evidence>
<evidence type="ECO:0000256" key="2">
    <source>
        <dbReference type="ARBA" id="ARBA00010992"/>
    </source>
</evidence>
<dbReference type="EMBL" id="ALBS01000316">
    <property type="protein sequence ID" value="EJT45945.1"/>
    <property type="molecule type" value="Genomic_DNA"/>
</dbReference>
<feature type="transmembrane region" description="Helical" evidence="10">
    <location>
        <begin position="149"/>
        <end position="170"/>
    </location>
</feature>
<feature type="transmembrane region" description="Helical" evidence="10">
    <location>
        <begin position="387"/>
        <end position="407"/>
    </location>
</feature>
<evidence type="ECO:0000313" key="12">
    <source>
        <dbReference type="EMBL" id="EJT45945.1"/>
    </source>
</evidence>
<dbReference type="PANTHER" id="PTHR48022">
    <property type="entry name" value="PLASTIDIC GLUCOSE TRANSPORTER 4"/>
    <property type="match status" value="1"/>
</dbReference>
<feature type="transmembrane region" description="Helical" evidence="10">
    <location>
        <begin position="321"/>
        <end position="341"/>
    </location>
</feature>
<dbReference type="PROSITE" id="PS00217">
    <property type="entry name" value="SUGAR_TRANSPORT_2"/>
    <property type="match status" value="1"/>
</dbReference>
<feature type="transmembrane region" description="Helical" evidence="10">
    <location>
        <begin position="213"/>
        <end position="236"/>
    </location>
</feature>
<dbReference type="PANTHER" id="PTHR48022:SF14">
    <property type="entry name" value="MAJOR FACILITATOR SUPERFAMILY (MFS) PROFILE DOMAIN-CONTAINING PROTEIN-RELATED"/>
    <property type="match status" value="1"/>
</dbReference>
<dbReference type="RefSeq" id="XP_014176249.1">
    <property type="nucleotide sequence ID" value="XM_014320774.1"/>
</dbReference>
<reference evidence="12 13" key="1">
    <citation type="journal article" date="2012" name="Eukaryot. Cell">
        <title>Draft genome sequence of CBS 2479, the standard type strain of Trichosporon asahii.</title>
        <authorList>
            <person name="Yang R.Y."/>
            <person name="Li H.T."/>
            <person name="Zhu H."/>
            <person name="Zhou G.P."/>
            <person name="Wang M."/>
            <person name="Wang L."/>
        </authorList>
    </citation>
    <scope>NUCLEOTIDE SEQUENCE [LARGE SCALE GENOMIC DNA]</scope>
    <source>
        <strain evidence="13">ATCC 90039 / CBS 2479 / JCM 2466 / KCTC 7840 / NCYC 2677 / UAMH 7654</strain>
    </source>
</reference>
<evidence type="ECO:0000259" key="11">
    <source>
        <dbReference type="PROSITE" id="PS50850"/>
    </source>
</evidence>
<dbReference type="HOGENOM" id="CLU_001265_30_12_1"/>
<feature type="transmembrane region" description="Helical" evidence="10">
    <location>
        <begin position="61"/>
        <end position="79"/>
    </location>
</feature>
<gene>
    <name evidence="12" type="ORF">A1Q1_05565</name>
</gene>
<dbReference type="Gene3D" id="1.20.1250.20">
    <property type="entry name" value="MFS general substrate transporter like domains"/>
    <property type="match status" value="1"/>
</dbReference>
<evidence type="ECO:0000256" key="9">
    <source>
        <dbReference type="SAM" id="MobiDB-lite"/>
    </source>
</evidence>
<sequence length="572" mass="62406">MSAPTTPTRKRQHAPDREHLQPAEDFGVTLSPEAIELASDPARLARAYGGSGIVDVLKNRVALVCSLCATTGGLLFGFFPEVDPAVTSSASLNKGVMTALLELGAFIGALMAGFTADRWSRKVAIAIGVAWFIIGSTLQTASFGLAQLIVGRFIGGIGVGVLSTTSPTYISEIAPPNVRGAMLALQEFAIVLGIVVMYYITYGTRHIVGEWCFRLPFLIQMVPAFPLAVALLFFPYSPRWLASKGRDGECLASLSRLRRLPTTDPRLQAEWLQIRAEACRNREALINRHPTLQGDSFGQQLKLEIASWADMFKPGAIRRTLIGMAIMFFQQFSGVNALIYYSPTLFEQLGLDYELQLTLSGALNVSQLVAVIPAIFFLDYIGRKKPLIAGAIGMTVSHFVVAGMISRGQGDWAHHGVEAWVGVGFIIFWMIPFGMCWGTVPWALPSEIFPSSRRAKGVALTTCTHWFSNFIVGLITPPLVSGTGYGVFIFFGVFCFLGGVWALFCVPETKGISLEQMDHVFGGHTARDDLTAKAEITQVLAGPRRLPSMSGSEEKVHDHDDKHAETDWVERV</sequence>
<feature type="compositionally biased region" description="Basic and acidic residues" evidence="9">
    <location>
        <begin position="13"/>
        <end position="22"/>
    </location>
</feature>
<evidence type="ECO:0000256" key="3">
    <source>
        <dbReference type="ARBA" id="ARBA00022448"/>
    </source>
</evidence>
<evidence type="ECO:0000256" key="4">
    <source>
        <dbReference type="ARBA" id="ARBA00022692"/>
    </source>
</evidence>
<comment type="caution">
    <text evidence="12">The sequence shown here is derived from an EMBL/GenBank/DDBJ whole genome shotgun (WGS) entry which is preliminary data.</text>
</comment>
<keyword evidence="6 10" id="KW-0472">Membrane</keyword>
<dbReference type="PROSITE" id="PS50850">
    <property type="entry name" value="MFS"/>
    <property type="match status" value="1"/>
</dbReference>
<feature type="region of interest" description="Disordered" evidence="9">
    <location>
        <begin position="545"/>
        <end position="572"/>
    </location>
</feature>
<comment type="subcellular location">
    <subcellularLocation>
        <location evidence="1">Membrane</location>
        <topology evidence="1">Multi-pass membrane protein</topology>
    </subcellularLocation>
</comment>
<feature type="transmembrane region" description="Helical" evidence="10">
    <location>
        <begin position="123"/>
        <end position="143"/>
    </location>
</feature>
<dbReference type="GO" id="GO:0016020">
    <property type="term" value="C:membrane"/>
    <property type="evidence" value="ECO:0007669"/>
    <property type="project" value="UniProtKB-SubCell"/>
</dbReference>
<dbReference type="GeneID" id="25989077"/>
<name>J4U6W0_TRIAS</name>
<dbReference type="InterPro" id="IPR003663">
    <property type="entry name" value="Sugar/inositol_transpt"/>
</dbReference>
<accession>J4U6W0</accession>
<keyword evidence="4 10" id="KW-0812">Transmembrane</keyword>
<comment type="similarity">
    <text evidence="2 8">Belongs to the major facilitator superfamily. Sugar transporter (TC 2.A.1.1) family.</text>
</comment>
<evidence type="ECO:0000256" key="5">
    <source>
        <dbReference type="ARBA" id="ARBA00022989"/>
    </source>
</evidence>
<dbReference type="PRINTS" id="PR00171">
    <property type="entry name" value="SUGRTRNSPORT"/>
</dbReference>
<dbReference type="FunFam" id="1.20.1250.20:FF:000026">
    <property type="entry name" value="MFS quinate transporter QutD"/>
    <property type="match status" value="1"/>
</dbReference>
<dbReference type="GO" id="GO:0005351">
    <property type="term" value="F:carbohydrate:proton symporter activity"/>
    <property type="evidence" value="ECO:0007669"/>
    <property type="project" value="TreeGrafter"/>
</dbReference>
<dbReference type="VEuPathDB" id="FungiDB:A1Q1_05565"/>
<dbReference type="AlphaFoldDB" id="J4U6W0"/>
<feature type="transmembrane region" description="Helical" evidence="10">
    <location>
        <begin position="182"/>
        <end position="201"/>
    </location>
</feature>
<evidence type="ECO:0000256" key="7">
    <source>
        <dbReference type="ARBA" id="ARBA00049119"/>
    </source>
</evidence>
<evidence type="ECO:0000256" key="6">
    <source>
        <dbReference type="ARBA" id="ARBA00023136"/>
    </source>
</evidence>
<proteinExistence type="inferred from homology"/>
<feature type="domain" description="Major facilitator superfamily (MFS) profile" evidence="11">
    <location>
        <begin position="57"/>
        <end position="510"/>
    </location>
</feature>
<dbReference type="Pfam" id="PF00083">
    <property type="entry name" value="Sugar_tr"/>
    <property type="match status" value="1"/>
</dbReference>
<evidence type="ECO:0000256" key="1">
    <source>
        <dbReference type="ARBA" id="ARBA00004141"/>
    </source>
</evidence>
<protein>
    <submittedName>
        <fullName evidence="12">Monosaccharide transporter</fullName>
    </submittedName>
</protein>
<dbReference type="NCBIfam" id="TIGR00879">
    <property type="entry name" value="SP"/>
    <property type="match status" value="1"/>
</dbReference>
<keyword evidence="3 8" id="KW-0813">Transport</keyword>
<feature type="transmembrane region" description="Helical" evidence="10">
    <location>
        <begin position="457"/>
        <end position="479"/>
    </location>
</feature>
<feature type="transmembrane region" description="Helical" evidence="10">
    <location>
        <begin position="361"/>
        <end position="380"/>
    </location>
</feature>
<organism evidence="12 13">
    <name type="scientific">Trichosporon asahii var. asahii (strain ATCC 90039 / CBS 2479 / JCM 2466 / KCTC 7840 / NBRC 103889/ NCYC 2677 / UAMH 7654)</name>
    <name type="common">Yeast</name>
    <dbReference type="NCBI Taxonomy" id="1186058"/>
    <lineage>
        <taxon>Eukaryota</taxon>
        <taxon>Fungi</taxon>
        <taxon>Dikarya</taxon>
        <taxon>Basidiomycota</taxon>
        <taxon>Agaricomycotina</taxon>
        <taxon>Tremellomycetes</taxon>
        <taxon>Trichosporonales</taxon>
        <taxon>Trichosporonaceae</taxon>
        <taxon>Trichosporon</taxon>
    </lineage>
</organism>
<dbReference type="InterPro" id="IPR005828">
    <property type="entry name" value="MFS_sugar_transport-like"/>
</dbReference>
<evidence type="ECO:0000313" key="13">
    <source>
        <dbReference type="Proteomes" id="UP000002748"/>
    </source>
</evidence>
<comment type="catalytic activity">
    <reaction evidence="7">
        <text>myo-inositol(out) + H(+)(out) = myo-inositol(in) + H(+)(in)</text>
        <dbReference type="Rhea" id="RHEA:60364"/>
        <dbReference type="ChEBI" id="CHEBI:15378"/>
        <dbReference type="ChEBI" id="CHEBI:17268"/>
    </reaction>
</comment>
<dbReference type="SUPFAM" id="SSF103473">
    <property type="entry name" value="MFS general substrate transporter"/>
    <property type="match status" value="1"/>
</dbReference>
<feature type="region of interest" description="Disordered" evidence="9">
    <location>
        <begin position="1"/>
        <end position="23"/>
    </location>
</feature>
<evidence type="ECO:0000256" key="8">
    <source>
        <dbReference type="RuleBase" id="RU003346"/>
    </source>
</evidence>